<proteinExistence type="predicted"/>
<dbReference type="PROSITE" id="PS51781">
    <property type="entry name" value="SH3B"/>
    <property type="match status" value="1"/>
</dbReference>
<organism evidence="3 4">
    <name type="scientific">Candidatus Wildermuthbacteria bacterium RIFCSPHIGHO2_01_FULL_48_27b</name>
    <dbReference type="NCBI Taxonomy" id="1802447"/>
    <lineage>
        <taxon>Bacteria</taxon>
        <taxon>Candidatus Wildermuthiibacteriota</taxon>
    </lineage>
</organism>
<dbReference type="InterPro" id="IPR003646">
    <property type="entry name" value="SH3-like_bac-type"/>
</dbReference>
<protein>
    <recommendedName>
        <fullName evidence="2">SH3b domain-containing protein</fullName>
    </recommendedName>
</protein>
<evidence type="ECO:0000256" key="1">
    <source>
        <dbReference type="SAM" id="Phobius"/>
    </source>
</evidence>
<keyword evidence="1" id="KW-1133">Transmembrane helix</keyword>
<comment type="caution">
    <text evidence="3">The sequence shown here is derived from an EMBL/GenBank/DDBJ whole genome shotgun (WGS) entry which is preliminary data.</text>
</comment>
<dbReference type="Pfam" id="PF08239">
    <property type="entry name" value="SH3_3"/>
    <property type="match status" value="1"/>
</dbReference>
<keyword evidence="1" id="KW-0812">Transmembrane</keyword>
<dbReference type="AlphaFoldDB" id="A0A1G2QVR2"/>
<evidence type="ECO:0000313" key="3">
    <source>
        <dbReference type="EMBL" id="OHA64704.1"/>
    </source>
</evidence>
<feature type="domain" description="SH3b" evidence="2">
    <location>
        <begin position="64"/>
        <end position="132"/>
    </location>
</feature>
<name>A0A1G2QVR2_9BACT</name>
<keyword evidence="1" id="KW-0472">Membrane</keyword>
<dbReference type="Gene3D" id="2.30.30.40">
    <property type="entry name" value="SH3 Domains"/>
    <property type="match status" value="1"/>
</dbReference>
<dbReference type="Proteomes" id="UP000178170">
    <property type="component" value="Unassembled WGS sequence"/>
</dbReference>
<accession>A0A1G2QVR2</accession>
<sequence length="141" mass="15742">MIPQNSKVMPMLLIAMVVAVFAFSLYVFLTTENTVIVVNEAVSEPKEVVVTGSEQIKPEVEQPAQNPRIRILETGVGFLNVRESGSTQARQVGRVLPGEVYEYTQLQNNWYKIVHPDFPNAWVSGQYVEVVDRSSDLMGGE</sequence>
<evidence type="ECO:0000313" key="4">
    <source>
        <dbReference type="Proteomes" id="UP000178170"/>
    </source>
</evidence>
<reference evidence="3 4" key="1">
    <citation type="journal article" date="2016" name="Nat. Commun.">
        <title>Thousands of microbial genomes shed light on interconnected biogeochemical processes in an aquifer system.</title>
        <authorList>
            <person name="Anantharaman K."/>
            <person name="Brown C.T."/>
            <person name="Hug L.A."/>
            <person name="Sharon I."/>
            <person name="Castelle C.J."/>
            <person name="Probst A.J."/>
            <person name="Thomas B.C."/>
            <person name="Singh A."/>
            <person name="Wilkins M.J."/>
            <person name="Karaoz U."/>
            <person name="Brodie E.L."/>
            <person name="Williams K.H."/>
            <person name="Hubbard S.S."/>
            <person name="Banfield J.F."/>
        </authorList>
    </citation>
    <scope>NUCLEOTIDE SEQUENCE [LARGE SCALE GENOMIC DNA]</scope>
</reference>
<evidence type="ECO:0000259" key="2">
    <source>
        <dbReference type="PROSITE" id="PS51781"/>
    </source>
</evidence>
<dbReference type="EMBL" id="MHTS01000009">
    <property type="protein sequence ID" value="OHA64704.1"/>
    <property type="molecule type" value="Genomic_DNA"/>
</dbReference>
<gene>
    <name evidence="3" type="ORF">A2843_00280</name>
</gene>
<feature type="transmembrane region" description="Helical" evidence="1">
    <location>
        <begin position="12"/>
        <end position="29"/>
    </location>
</feature>